<reference evidence="5 8" key="1">
    <citation type="submission" date="2021-11" db="EMBL/GenBank/DDBJ databases">
        <title>Draft genome sequence of Capnocytophaga sp. strain KC07075 isolated from cat oral cavity.</title>
        <authorList>
            <person name="Suzuki M."/>
            <person name="Imaoka K."/>
            <person name="Kimura M."/>
            <person name="Morikawa S."/>
            <person name="Maeda K."/>
        </authorList>
    </citation>
    <scope>NUCLEOTIDE SEQUENCE</scope>
    <source>
        <strain evidence="5">KC07075</strain>
        <strain evidence="6 8">KC07079</strain>
    </source>
</reference>
<accession>A0AAV5APH9</accession>
<dbReference type="SUPFAM" id="SSF56935">
    <property type="entry name" value="Porins"/>
    <property type="match status" value="1"/>
</dbReference>
<dbReference type="GO" id="GO:0009279">
    <property type="term" value="C:cell outer membrane"/>
    <property type="evidence" value="ECO:0007669"/>
    <property type="project" value="UniProtKB-SubCell"/>
</dbReference>
<protein>
    <recommendedName>
        <fullName evidence="4">Outer membrane protein beta-barrel domain-containing protein</fullName>
    </recommendedName>
</protein>
<feature type="domain" description="Outer membrane protein beta-barrel" evidence="4">
    <location>
        <begin position="358"/>
        <end position="735"/>
    </location>
</feature>
<dbReference type="SUPFAM" id="SSF49464">
    <property type="entry name" value="Carboxypeptidase regulatory domain-like"/>
    <property type="match status" value="1"/>
</dbReference>
<dbReference type="InterPro" id="IPR008969">
    <property type="entry name" value="CarboxyPept-like_regulatory"/>
</dbReference>
<name>A0AAV5APH9_9FLAO</name>
<comment type="caution">
    <text evidence="5">The sequence shown here is derived from an EMBL/GenBank/DDBJ whole genome shotgun (WGS) entry which is preliminary data.</text>
</comment>
<keyword evidence="2" id="KW-0472">Membrane</keyword>
<sequence length="757" mass="86206">MSFGQNVFKGTLIDASTKHAVPFANVILMSLPDSTLIKGAISNEKGAFELVNSSNGQKLVIKFTHLEYKEKIIQVNQPELGAISLEPSVNELGEVVVSVAKPIMQQKGTVISTNIAESTLKSLPQLSMVLNFLPGVSQSFESGVQVYGKSNPIYYINNRKVRDFTDLLQLSPQDIERIDIETEPGAEHDNSVGAIIRIILKKKQGDGLSGILALSTHLRKGAMVQPVASLNYRTGNTDLSLFIVPNHHYGIVSEQGNELSVATLMDSWQVKTSEYQKDNGKHLYTKIGVAHEFNEKHSAGASVWVNINPYSGHSFTDQQMQTFKNGILTENGFNAYDRFNQNKHLSAKAYYEGQLSEKIKFQTDIDYSGTRSDHNSDILEKNLLASSERNVKTHSDAKSDWLGMKTTITQQLSKGSLSYGVEGSTLSRHEDYQDNFSSSPEIKNKELQSAVFVSYSFPWGKTNFKAGLRYEYTDFEYFENNQKNDVKSRSYRNLLPNVSLSFPWDKTKWSVSYVRKIRRPAFYELSDYSSYTSSFLYNRGNPNVVPRLSEDVNLLTSYKNYSFSVNYSYIKNGIYQEYLLSASQPNVVEKTLRNFDSFQTLKFTFSTHYKVGIWNPKFTFVYGKQFAENIFAKNDPIFSISSENQFVLSERWTGILEMNYRSKGSIADVYYENNRYDVNLFGIYTIPKYSTRIYAGISDIFNTYKNNTAVINPYITNRNYVINNNSRQFVLGFMYQFNPTQNKYKGQNRNEEESSRM</sequence>
<evidence type="ECO:0000313" key="5">
    <source>
        <dbReference type="EMBL" id="GJM49243.1"/>
    </source>
</evidence>
<dbReference type="AlphaFoldDB" id="A0AAV5APH9"/>
<evidence type="ECO:0000313" key="8">
    <source>
        <dbReference type="Proteomes" id="UP001208692"/>
    </source>
</evidence>
<organism evidence="5 7">
    <name type="scientific">Capnocytophaga catalasegens</name>
    <dbReference type="NCBI Taxonomy" id="1004260"/>
    <lineage>
        <taxon>Bacteria</taxon>
        <taxon>Pseudomonadati</taxon>
        <taxon>Bacteroidota</taxon>
        <taxon>Flavobacteriia</taxon>
        <taxon>Flavobacteriales</taxon>
        <taxon>Flavobacteriaceae</taxon>
        <taxon>Capnocytophaga</taxon>
    </lineage>
</organism>
<evidence type="ECO:0000259" key="4">
    <source>
        <dbReference type="Pfam" id="PF14905"/>
    </source>
</evidence>
<dbReference type="Proteomes" id="UP001207736">
    <property type="component" value="Unassembled WGS sequence"/>
</dbReference>
<keyword evidence="8" id="KW-1185">Reference proteome</keyword>
<evidence type="ECO:0000256" key="2">
    <source>
        <dbReference type="ARBA" id="ARBA00023136"/>
    </source>
</evidence>
<dbReference type="Pfam" id="PF14905">
    <property type="entry name" value="OMP_b-brl_3"/>
    <property type="match status" value="1"/>
</dbReference>
<proteinExistence type="predicted"/>
<dbReference type="Gene3D" id="2.40.170.20">
    <property type="entry name" value="TonB-dependent receptor, beta-barrel domain"/>
    <property type="match status" value="1"/>
</dbReference>
<keyword evidence="3" id="KW-0998">Cell outer membrane</keyword>
<evidence type="ECO:0000256" key="1">
    <source>
        <dbReference type="ARBA" id="ARBA00004442"/>
    </source>
</evidence>
<gene>
    <name evidence="5" type="ORF">RCZ15_02180</name>
    <name evidence="6" type="ORF">RCZ16_07100</name>
</gene>
<evidence type="ECO:0000313" key="6">
    <source>
        <dbReference type="EMBL" id="GJM52393.1"/>
    </source>
</evidence>
<dbReference type="InterPro" id="IPR036942">
    <property type="entry name" value="Beta-barrel_TonB_sf"/>
</dbReference>
<comment type="subcellular location">
    <subcellularLocation>
        <location evidence="1">Cell outer membrane</location>
    </subcellularLocation>
</comment>
<dbReference type="InterPro" id="IPR041700">
    <property type="entry name" value="OMP_b-brl_3"/>
</dbReference>
<evidence type="ECO:0000313" key="7">
    <source>
        <dbReference type="Proteomes" id="UP001207736"/>
    </source>
</evidence>
<dbReference type="Proteomes" id="UP001208692">
    <property type="component" value="Unassembled WGS sequence"/>
</dbReference>
<evidence type="ECO:0000256" key="3">
    <source>
        <dbReference type="ARBA" id="ARBA00023237"/>
    </source>
</evidence>
<dbReference type="EMBL" id="BQKB01000013">
    <property type="protein sequence ID" value="GJM52393.1"/>
    <property type="molecule type" value="Genomic_DNA"/>
</dbReference>
<dbReference type="EMBL" id="BQKA01000006">
    <property type="protein sequence ID" value="GJM49243.1"/>
    <property type="molecule type" value="Genomic_DNA"/>
</dbReference>
<dbReference type="Pfam" id="PF13715">
    <property type="entry name" value="CarbopepD_reg_2"/>
    <property type="match status" value="1"/>
</dbReference>